<protein>
    <recommendedName>
        <fullName evidence="7">DNA 3'-5' helicase</fullName>
        <ecNumber evidence="7">5.6.2.4</ecNumber>
    </recommendedName>
</protein>
<evidence type="ECO:0000313" key="13">
    <source>
        <dbReference type="Proteomes" id="UP001341259"/>
    </source>
</evidence>
<evidence type="ECO:0000256" key="5">
    <source>
        <dbReference type="ARBA" id="ARBA00023235"/>
    </source>
</evidence>
<dbReference type="Pfam" id="PF00580">
    <property type="entry name" value="UvrD-helicase"/>
    <property type="match status" value="1"/>
</dbReference>
<gene>
    <name evidence="12" type="ORF">OHB29_33780</name>
</gene>
<keyword evidence="13" id="KW-1185">Reference proteome</keyword>
<dbReference type="Proteomes" id="UP001341259">
    <property type="component" value="Chromosome"/>
</dbReference>
<dbReference type="InterPro" id="IPR027417">
    <property type="entry name" value="P-loop_NTPase"/>
</dbReference>
<evidence type="ECO:0000256" key="6">
    <source>
        <dbReference type="ARBA" id="ARBA00034617"/>
    </source>
</evidence>
<name>A0ABZ1P0K9_STRVL</name>
<reference evidence="12 13" key="1">
    <citation type="submission" date="2022-10" db="EMBL/GenBank/DDBJ databases">
        <title>The complete genomes of actinobacterial strains from the NBC collection.</title>
        <authorList>
            <person name="Joergensen T.S."/>
            <person name="Alvarez Arevalo M."/>
            <person name="Sterndorff E.B."/>
            <person name="Faurdal D."/>
            <person name="Vuksanovic O."/>
            <person name="Mourched A.-S."/>
            <person name="Charusanti P."/>
            <person name="Shaw S."/>
            <person name="Blin K."/>
            <person name="Weber T."/>
        </authorList>
    </citation>
    <scope>NUCLEOTIDE SEQUENCE [LARGE SCALE GENOMIC DNA]</scope>
    <source>
        <strain evidence="12 13">NBC_00456</strain>
    </source>
</reference>
<keyword evidence="5" id="KW-0413">Isomerase</keyword>
<dbReference type="SUPFAM" id="SSF52540">
    <property type="entry name" value="P-loop containing nucleoside triphosphate hydrolases"/>
    <property type="match status" value="1"/>
</dbReference>
<evidence type="ECO:0000256" key="2">
    <source>
        <dbReference type="ARBA" id="ARBA00022801"/>
    </source>
</evidence>
<feature type="region of interest" description="Disordered" evidence="10">
    <location>
        <begin position="780"/>
        <end position="806"/>
    </location>
</feature>
<evidence type="ECO:0000256" key="8">
    <source>
        <dbReference type="ARBA" id="ARBA00048988"/>
    </source>
</evidence>
<comment type="catalytic activity">
    <reaction evidence="8">
        <text>ATP + H2O = ADP + phosphate + H(+)</text>
        <dbReference type="Rhea" id="RHEA:13065"/>
        <dbReference type="ChEBI" id="CHEBI:15377"/>
        <dbReference type="ChEBI" id="CHEBI:15378"/>
        <dbReference type="ChEBI" id="CHEBI:30616"/>
        <dbReference type="ChEBI" id="CHEBI:43474"/>
        <dbReference type="ChEBI" id="CHEBI:456216"/>
        <dbReference type="EC" id="5.6.2.4"/>
    </reaction>
</comment>
<feature type="binding site" evidence="9">
    <location>
        <begin position="307"/>
        <end position="314"/>
    </location>
    <ligand>
        <name>ATP</name>
        <dbReference type="ChEBI" id="CHEBI:30616"/>
    </ligand>
</feature>
<feature type="compositionally biased region" description="Low complexity" evidence="10">
    <location>
        <begin position="142"/>
        <end position="164"/>
    </location>
</feature>
<dbReference type="RefSeq" id="WP_328344567.1">
    <property type="nucleotide sequence ID" value="NZ_CP107906.1"/>
</dbReference>
<organism evidence="12 13">
    <name type="scientific">Streptomyces violaceus</name>
    <name type="common">Streptomyces venezuelae</name>
    <dbReference type="NCBI Taxonomy" id="1936"/>
    <lineage>
        <taxon>Bacteria</taxon>
        <taxon>Bacillati</taxon>
        <taxon>Actinomycetota</taxon>
        <taxon>Actinomycetes</taxon>
        <taxon>Kitasatosporales</taxon>
        <taxon>Streptomycetaceae</taxon>
        <taxon>Streptomyces</taxon>
    </lineage>
</organism>
<dbReference type="InterPro" id="IPR014017">
    <property type="entry name" value="DNA_helicase_UvrD-like_C"/>
</dbReference>
<evidence type="ECO:0000256" key="4">
    <source>
        <dbReference type="ARBA" id="ARBA00022840"/>
    </source>
</evidence>
<dbReference type="Pfam" id="PF13361">
    <property type="entry name" value="UvrD_C"/>
    <property type="match status" value="1"/>
</dbReference>
<dbReference type="InterPro" id="IPR000212">
    <property type="entry name" value="DNA_helicase_UvrD/REP"/>
</dbReference>
<evidence type="ECO:0000259" key="11">
    <source>
        <dbReference type="PROSITE" id="PS51198"/>
    </source>
</evidence>
<keyword evidence="3 9" id="KW-0347">Helicase</keyword>
<dbReference type="Gene3D" id="3.40.50.300">
    <property type="entry name" value="P-loop containing nucleotide triphosphate hydrolases"/>
    <property type="match status" value="2"/>
</dbReference>
<dbReference type="PANTHER" id="PTHR11070:SF45">
    <property type="entry name" value="DNA 3'-5' HELICASE"/>
    <property type="match status" value="1"/>
</dbReference>
<accession>A0ABZ1P0K9</accession>
<comment type="catalytic activity">
    <reaction evidence="6">
        <text>Couples ATP hydrolysis with the unwinding of duplex DNA by translocating in the 3'-5' direction.</text>
        <dbReference type="EC" id="5.6.2.4"/>
    </reaction>
</comment>
<sequence length="806" mass="89387">MSTAAAKVRTRVVATRQAHEDIRRLGGRTRDEVGDFVHRLRADRTNRALRVTALRAAGDNGHLSLATLGEQHMALLLETEENRFTLLAVREGVHAHDELTRLTVAINTVSGAIEVVDQSEVSANVVALREQPDEAEPFPDTSGSAQDGPAPAAADPEATAQGADQRTRSLRVPLFRSHDDATLIGLGVVPSVLPALRKVTTDTQFAALLGHNLPELTRDVLLALHSGTPQEDVRRDITLQWKADDTDSVDPHDWARAARRPVSQVSTDDDAVLGALGESFDAWRLFLHPEQRRLATTDFKGSAKVTGGPGTGKTVVALHRVRHLVEQLPPGNSRPVLLTTYNTNLAEDLRHRLRQLGGEELLRRVDIKSVDRLAREVVEQAPGADLGRPLDDEAAMALWHTVIAETGIYRWDADFLDAEFKHVILAQGCGTRSLYLRVSDRRGRPRITRPERTQVWDLVEAYRAHLSASHRTTYALIADRAAGIEWSHAARVEEQARYKEERGGTDLVHREASRGMWLRHRYRHVVVDEAQDLSASHWRMLRAMVTKGPNDIFLVGDAHQRIYAHHVVLGRLGIETRGRAARRLTLNYRTTRQILRSADGLIAGEAFDDLDDGTDSLKGYRSVLTGLAPQFWRAPDWQTEMRAVAALIKERHDRHGTPYAAMAISVPDGTAAVQMAGTLAREPFRIPSVELTKDGVKGDQDAVRIGTMYRFKGLEFQRVFLAGVSDGRIPHQRIEQYRLTSPDRHRQEEQRARSLVFVAATRARDELVVTWSGRPSRFLPGDATRTAHNAAELLSPEGPPSGSAAA</sequence>
<evidence type="ECO:0000256" key="3">
    <source>
        <dbReference type="ARBA" id="ARBA00022806"/>
    </source>
</evidence>
<evidence type="ECO:0000313" key="12">
    <source>
        <dbReference type="EMBL" id="WUG97574.1"/>
    </source>
</evidence>
<keyword evidence="2 9" id="KW-0378">Hydrolase</keyword>
<dbReference type="EC" id="5.6.2.4" evidence="7"/>
<dbReference type="EMBL" id="CP107906">
    <property type="protein sequence ID" value="WUG97574.1"/>
    <property type="molecule type" value="Genomic_DNA"/>
</dbReference>
<evidence type="ECO:0000256" key="9">
    <source>
        <dbReference type="PROSITE-ProRule" id="PRU00560"/>
    </source>
</evidence>
<proteinExistence type="predicted"/>
<evidence type="ECO:0000256" key="7">
    <source>
        <dbReference type="ARBA" id="ARBA00034808"/>
    </source>
</evidence>
<feature type="region of interest" description="Disordered" evidence="10">
    <location>
        <begin position="133"/>
        <end position="167"/>
    </location>
</feature>
<dbReference type="InterPro" id="IPR014016">
    <property type="entry name" value="UvrD-like_ATP-bd"/>
</dbReference>
<evidence type="ECO:0000256" key="10">
    <source>
        <dbReference type="SAM" id="MobiDB-lite"/>
    </source>
</evidence>
<dbReference type="PANTHER" id="PTHR11070">
    <property type="entry name" value="UVRD / RECB / PCRA DNA HELICASE FAMILY MEMBER"/>
    <property type="match status" value="1"/>
</dbReference>
<evidence type="ECO:0000256" key="1">
    <source>
        <dbReference type="ARBA" id="ARBA00022741"/>
    </source>
</evidence>
<feature type="domain" description="UvrD-like helicase ATP-binding" evidence="11">
    <location>
        <begin position="286"/>
        <end position="598"/>
    </location>
</feature>
<keyword evidence="4 9" id="KW-0067">ATP-binding</keyword>
<keyword evidence="1 9" id="KW-0547">Nucleotide-binding</keyword>
<dbReference type="PROSITE" id="PS51198">
    <property type="entry name" value="UVRD_HELICASE_ATP_BIND"/>
    <property type="match status" value="1"/>
</dbReference>